<dbReference type="SMART" id="SM00355">
    <property type="entry name" value="ZnF_C2H2"/>
    <property type="match status" value="1"/>
</dbReference>
<evidence type="ECO:0000256" key="10">
    <source>
        <dbReference type="SAM" id="MobiDB-lite"/>
    </source>
</evidence>
<dbReference type="GO" id="GO:0008270">
    <property type="term" value="F:zinc ion binding"/>
    <property type="evidence" value="ECO:0007669"/>
    <property type="project" value="UniProtKB-KW"/>
</dbReference>
<dbReference type="PROSITE" id="PS00028">
    <property type="entry name" value="ZINC_FINGER_C2H2_1"/>
    <property type="match status" value="1"/>
</dbReference>
<dbReference type="InterPro" id="IPR036236">
    <property type="entry name" value="Znf_C2H2_sf"/>
</dbReference>
<keyword evidence="5" id="KW-0677">Repeat</keyword>
<dbReference type="InterPro" id="IPR003879">
    <property type="entry name" value="Butyrophylin_SPRY"/>
</dbReference>
<dbReference type="InterPro" id="IPR050143">
    <property type="entry name" value="TRIM/RBCC"/>
</dbReference>
<evidence type="ECO:0000256" key="6">
    <source>
        <dbReference type="ARBA" id="ARBA00022771"/>
    </source>
</evidence>
<keyword evidence="3" id="KW-0963">Cytoplasm</keyword>
<dbReference type="SUPFAM" id="SSF57850">
    <property type="entry name" value="RING/U-box"/>
    <property type="match status" value="1"/>
</dbReference>
<keyword evidence="4" id="KW-0479">Metal-binding</keyword>
<dbReference type="InterPro" id="IPR013087">
    <property type="entry name" value="Znf_C2H2_type"/>
</dbReference>
<dbReference type="SUPFAM" id="SSF49899">
    <property type="entry name" value="Concanavalin A-like lectins/glucanases"/>
    <property type="match status" value="2"/>
</dbReference>
<dbReference type="GO" id="GO:0005737">
    <property type="term" value="C:cytoplasm"/>
    <property type="evidence" value="ECO:0007669"/>
    <property type="project" value="UniProtKB-SubCell"/>
</dbReference>
<gene>
    <name evidence="14" type="ORF">WMY93_033138</name>
</gene>
<name>A0AAW0MUP7_9GOBI</name>
<feature type="domain" description="RING-type" evidence="11">
    <location>
        <begin position="680"/>
        <end position="705"/>
    </location>
</feature>
<keyword evidence="15" id="KW-1185">Reference proteome</keyword>
<dbReference type="Gene3D" id="2.60.120.920">
    <property type="match status" value="2"/>
</dbReference>
<accession>A0AAW0MUP7</accession>
<dbReference type="PANTHER" id="PTHR24103">
    <property type="entry name" value="E3 UBIQUITIN-PROTEIN LIGASE TRIM"/>
    <property type="match status" value="1"/>
</dbReference>
<evidence type="ECO:0000259" key="12">
    <source>
        <dbReference type="PROSITE" id="PS50157"/>
    </source>
</evidence>
<dbReference type="InterPro" id="IPR017907">
    <property type="entry name" value="Znf_RING_CS"/>
</dbReference>
<dbReference type="PROSITE" id="PS50188">
    <property type="entry name" value="B302_SPRY"/>
    <property type="match status" value="2"/>
</dbReference>
<dbReference type="Pfam" id="PF13765">
    <property type="entry name" value="PRY"/>
    <property type="match status" value="2"/>
</dbReference>
<dbReference type="Pfam" id="PF00097">
    <property type="entry name" value="zf-C3HC4"/>
    <property type="match status" value="1"/>
</dbReference>
<protein>
    <submittedName>
        <fullName evidence="14">Uncharacterized protein</fullName>
    </submittedName>
</protein>
<comment type="caution">
    <text evidence="14">The sequence shown here is derived from an EMBL/GenBank/DDBJ whole genome shotgun (WGS) entry which is preliminary data.</text>
</comment>
<evidence type="ECO:0000256" key="7">
    <source>
        <dbReference type="ARBA" id="ARBA00022833"/>
    </source>
</evidence>
<keyword evidence="7" id="KW-0862">Zinc</keyword>
<dbReference type="SUPFAM" id="SSF57667">
    <property type="entry name" value="beta-beta-alpha zinc fingers"/>
    <property type="match status" value="1"/>
</dbReference>
<dbReference type="PRINTS" id="PR01407">
    <property type="entry name" value="BUTYPHLNCDUF"/>
</dbReference>
<comment type="similarity">
    <text evidence="2">Belongs to the TRIM/RBCC family.</text>
</comment>
<evidence type="ECO:0000256" key="8">
    <source>
        <dbReference type="PROSITE-ProRule" id="PRU00042"/>
    </source>
</evidence>
<dbReference type="EMBL" id="JBBPFD010000130">
    <property type="protein sequence ID" value="KAK7880192.1"/>
    <property type="molecule type" value="Genomic_DNA"/>
</dbReference>
<feature type="coiled-coil region" evidence="9">
    <location>
        <begin position="399"/>
        <end position="444"/>
    </location>
</feature>
<dbReference type="InterPro" id="IPR018957">
    <property type="entry name" value="Znf_C3HC4_RING-type"/>
</dbReference>
<evidence type="ECO:0000313" key="15">
    <source>
        <dbReference type="Proteomes" id="UP001460270"/>
    </source>
</evidence>
<proteinExistence type="inferred from homology"/>
<dbReference type="FunFam" id="3.30.160.60:FF:000688">
    <property type="entry name" value="zinc finger protein 197 isoform X1"/>
    <property type="match status" value="1"/>
</dbReference>
<evidence type="ECO:0000256" key="2">
    <source>
        <dbReference type="ARBA" id="ARBA00008518"/>
    </source>
</evidence>
<evidence type="ECO:0000256" key="1">
    <source>
        <dbReference type="ARBA" id="ARBA00004496"/>
    </source>
</evidence>
<evidence type="ECO:0000259" key="11">
    <source>
        <dbReference type="PROSITE" id="PS50089"/>
    </source>
</evidence>
<dbReference type="Proteomes" id="UP001460270">
    <property type="component" value="Unassembled WGS sequence"/>
</dbReference>
<dbReference type="PROSITE" id="PS50089">
    <property type="entry name" value="ZF_RING_2"/>
    <property type="match status" value="1"/>
</dbReference>
<dbReference type="InterPro" id="IPR013320">
    <property type="entry name" value="ConA-like_dom_sf"/>
</dbReference>
<comment type="subcellular location">
    <subcellularLocation>
        <location evidence="1">Cytoplasm</location>
    </subcellularLocation>
</comment>
<evidence type="ECO:0000256" key="5">
    <source>
        <dbReference type="ARBA" id="ARBA00022737"/>
    </source>
</evidence>
<feature type="domain" description="C2H2-type" evidence="12">
    <location>
        <begin position="27"/>
        <end position="54"/>
    </location>
</feature>
<feature type="coiled-coil region" evidence="9">
    <location>
        <begin position="566"/>
        <end position="594"/>
    </location>
</feature>
<dbReference type="Gene3D" id="3.30.40.10">
    <property type="entry name" value="Zinc/RING finger domain, C3HC4 (zinc finger)"/>
    <property type="match status" value="1"/>
</dbReference>
<evidence type="ECO:0000256" key="3">
    <source>
        <dbReference type="ARBA" id="ARBA00022490"/>
    </source>
</evidence>
<sequence length="811" mass="93663">MQGLPERIHVFGDLQRHEKIHTDEKNYVCDECGKAFNYSGNLSKHKLIHGQKKLTCEDCEEGKSDQEQVKDSEEQKREEDEKRKHHEDSLDKSKGFTEKQDSAKEKLNQKLHHFIERNVETKCCIEIIKKQYEDMLRHTQTQALKCDALIREQFAQFHNFLIQEEELCLSALRKEHEEKTQRIKLELRNIETKLASLSDRIQSAEQQLQSQISDLHTHKHSLSNEPTPLLPEAGLLINEAKVLGNLGYRVWKKMETIVKNSPVVLDPNTAHRRLHLSEDLTSVRQDDIELQVPVNPERFRSNFSVLGSEGFSSGIHHWDVEVGDHPEWTIDSAKEERQQKFQSFIDKNLEMKCSTEVIKKQFENMLRHNERQAVYCDYMIRKRFGQFHQLLVEEEKVCLTALRKEQQEKTQKIKDELRNIEVKLAFLSDRIQSAEKQLHSESSDPATDKCLTDEPDLTPPGSELLIDEAKVLGNLSSRAWKMMVTMMKHSPVVLDPNTAHKHLHLSEDLTSVRHTGASDVEIPLNPERFTCYSSVLGSEGFSSGTHRWDVEVGDHPEWSIGGGALLTALTEEEEEKTQRIEQELKNRVAKLRIQFAKKQLHSESSVPVTDQVVLTDEPDLTPPGSELLIDRGQSPGKPELQSVKKMKYSPVVLDPNTAHKHLHLSEDLTSEIKDPVTLGCEHSFCYNCLEEVWDPSRTGECPKCRRRSSKELLPPEMKCTKTLSASDLSSQEKSSEKEKQYQRLKIEDVKKQYEDMLRHTQTQALKCDALIKEQFAQFHNFLIQEEELCLSALRQEQQEKNLRIKGELEEH</sequence>
<dbReference type="InterPro" id="IPR043136">
    <property type="entry name" value="B30.2/SPRY_sf"/>
</dbReference>
<organism evidence="14 15">
    <name type="scientific">Mugilogobius chulae</name>
    <name type="common">yellowstripe goby</name>
    <dbReference type="NCBI Taxonomy" id="88201"/>
    <lineage>
        <taxon>Eukaryota</taxon>
        <taxon>Metazoa</taxon>
        <taxon>Chordata</taxon>
        <taxon>Craniata</taxon>
        <taxon>Vertebrata</taxon>
        <taxon>Euteleostomi</taxon>
        <taxon>Actinopterygii</taxon>
        <taxon>Neopterygii</taxon>
        <taxon>Teleostei</taxon>
        <taxon>Neoteleostei</taxon>
        <taxon>Acanthomorphata</taxon>
        <taxon>Gobiaria</taxon>
        <taxon>Gobiiformes</taxon>
        <taxon>Gobioidei</taxon>
        <taxon>Gobiidae</taxon>
        <taxon>Gobionellinae</taxon>
        <taxon>Mugilogobius</taxon>
    </lineage>
</organism>
<feature type="region of interest" description="Disordered" evidence="10">
    <location>
        <begin position="65"/>
        <end position="103"/>
    </location>
</feature>
<dbReference type="SMART" id="SM00589">
    <property type="entry name" value="PRY"/>
    <property type="match status" value="3"/>
</dbReference>
<feature type="region of interest" description="Disordered" evidence="10">
    <location>
        <begin position="622"/>
        <end position="641"/>
    </location>
</feature>
<feature type="coiled-coil region" evidence="9">
    <location>
        <begin position="162"/>
        <end position="214"/>
    </location>
</feature>
<dbReference type="AlphaFoldDB" id="A0AAW0MUP7"/>
<dbReference type="PROSITE" id="PS00518">
    <property type="entry name" value="ZF_RING_1"/>
    <property type="match status" value="1"/>
</dbReference>
<evidence type="ECO:0000256" key="9">
    <source>
        <dbReference type="SAM" id="Coils"/>
    </source>
</evidence>
<reference evidence="15" key="1">
    <citation type="submission" date="2024-04" db="EMBL/GenBank/DDBJ databases">
        <title>Salinicola lusitanus LLJ914,a marine bacterium isolated from the Okinawa Trough.</title>
        <authorList>
            <person name="Li J."/>
        </authorList>
    </citation>
    <scope>NUCLEOTIDE SEQUENCE [LARGE SCALE GENOMIC DNA]</scope>
</reference>
<evidence type="ECO:0000256" key="4">
    <source>
        <dbReference type="ARBA" id="ARBA00022723"/>
    </source>
</evidence>
<evidence type="ECO:0000259" key="13">
    <source>
        <dbReference type="PROSITE" id="PS50188"/>
    </source>
</evidence>
<dbReference type="PROSITE" id="PS50157">
    <property type="entry name" value="ZINC_FINGER_C2H2_2"/>
    <property type="match status" value="1"/>
</dbReference>
<dbReference type="Gene3D" id="3.30.160.60">
    <property type="entry name" value="Classic Zinc Finger"/>
    <property type="match status" value="1"/>
</dbReference>
<keyword evidence="9" id="KW-0175">Coiled coil</keyword>
<dbReference type="InterPro" id="IPR006574">
    <property type="entry name" value="PRY"/>
</dbReference>
<evidence type="ECO:0000313" key="14">
    <source>
        <dbReference type="EMBL" id="KAK7880192.1"/>
    </source>
</evidence>
<dbReference type="InterPro" id="IPR001870">
    <property type="entry name" value="B30.2/SPRY"/>
</dbReference>
<feature type="domain" description="B30.2/SPRY" evidence="13">
    <location>
        <begin position="472"/>
        <end position="671"/>
    </location>
</feature>
<dbReference type="InterPro" id="IPR013083">
    <property type="entry name" value="Znf_RING/FYVE/PHD"/>
</dbReference>
<keyword evidence="6 8" id="KW-0863">Zinc-finger</keyword>
<dbReference type="InterPro" id="IPR001841">
    <property type="entry name" value="Znf_RING"/>
</dbReference>
<feature type="domain" description="B30.2/SPRY" evidence="13">
    <location>
        <begin position="243"/>
        <end position="443"/>
    </location>
</feature>